<dbReference type="GO" id="GO:0008013">
    <property type="term" value="F:beta-catenin binding"/>
    <property type="evidence" value="ECO:0007669"/>
    <property type="project" value="TreeGrafter"/>
</dbReference>
<dbReference type="PANTHER" id="PTHR24027:SF438">
    <property type="entry name" value="CADHERIN 23"/>
    <property type="match status" value="1"/>
</dbReference>
<dbReference type="GO" id="GO:0045296">
    <property type="term" value="F:cadherin binding"/>
    <property type="evidence" value="ECO:0007669"/>
    <property type="project" value="TreeGrafter"/>
</dbReference>
<organism evidence="5 6">
    <name type="scientific">Paramuricea clavata</name>
    <name type="common">Red gorgonian</name>
    <name type="synonym">Violescent sea-whip</name>
    <dbReference type="NCBI Taxonomy" id="317549"/>
    <lineage>
        <taxon>Eukaryota</taxon>
        <taxon>Metazoa</taxon>
        <taxon>Cnidaria</taxon>
        <taxon>Anthozoa</taxon>
        <taxon>Octocorallia</taxon>
        <taxon>Malacalcyonacea</taxon>
        <taxon>Plexauridae</taxon>
        <taxon>Paramuricea</taxon>
    </lineage>
</organism>
<dbReference type="PROSITE" id="PS50268">
    <property type="entry name" value="CADHERIN_2"/>
    <property type="match status" value="1"/>
</dbReference>
<name>A0A6S7GAN0_PARCT</name>
<evidence type="ECO:0000256" key="4">
    <source>
        <dbReference type="ARBA" id="ARBA00023136"/>
    </source>
</evidence>
<dbReference type="GO" id="GO:0005509">
    <property type="term" value="F:calcium ion binding"/>
    <property type="evidence" value="ECO:0007669"/>
    <property type="project" value="UniProtKB-UniRule"/>
</dbReference>
<dbReference type="CDD" id="cd11304">
    <property type="entry name" value="Cadherin_repeat"/>
    <property type="match status" value="1"/>
</dbReference>
<dbReference type="GO" id="GO:0007156">
    <property type="term" value="P:homophilic cell adhesion via plasma membrane adhesion molecules"/>
    <property type="evidence" value="ECO:0007669"/>
    <property type="project" value="InterPro"/>
</dbReference>
<evidence type="ECO:0000313" key="6">
    <source>
        <dbReference type="Proteomes" id="UP001152795"/>
    </source>
</evidence>
<dbReference type="Gene3D" id="2.60.40.60">
    <property type="entry name" value="Cadherins"/>
    <property type="match status" value="1"/>
</dbReference>
<proteinExistence type="predicted"/>
<dbReference type="EMBL" id="CACRXK020001270">
    <property type="protein sequence ID" value="CAB3988033.1"/>
    <property type="molecule type" value="Genomic_DNA"/>
</dbReference>
<keyword evidence="4" id="KW-0472">Membrane</keyword>
<dbReference type="OrthoDB" id="6022320at2759"/>
<dbReference type="InterPro" id="IPR002126">
    <property type="entry name" value="Cadherin-like_dom"/>
</dbReference>
<dbReference type="PANTHER" id="PTHR24027">
    <property type="entry name" value="CADHERIN-23"/>
    <property type="match status" value="1"/>
</dbReference>
<evidence type="ECO:0000256" key="1">
    <source>
        <dbReference type="ARBA" id="ARBA00004370"/>
    </source>
</evidence>
<evidence type="ECO:0000256" key="3">
    <source>
        <dbReference type="ARBA" id="ARBA00022837"/>
    </source>
</evidence>
<dbReference type="InterPro" id="IPR039808">
    <property type="entry name" value="Cadherin"/>
</dbReference>
<comment type="subcellular location">
    <subcellularLocation>
        <location evidence="1">Membrane</location>
    </subcellularLocation>
</comment>
<gene>
    <name evidence="5" type="ORF">PACLA_8A015724</name>
</gene>
<dbReference type="Pfam" id="PF00028">
    <property type="entry name" value="Cadherin"/>
    <property type="match status" value="1"/>
</dbReference>
<dbReference type="InterPro" id="IPR015919">
    <property type="entry name" value="Cadherin-like_sf"/>
</dbReference>
<dbReference type="SUPFAM" id="SSF49313">
    <property type="entry name" value="Cadherin-like"/>
    <property type="match status" value="1"/>
</dbReference>
<dbReference type="AlphaFoldDB" id="A0A6S7GAN0"/>
<evidence type="ECO:0000256" key="2">
    <source>
        <dbReference type="ARBA" id="ARBA00022737"/>
    </source>
</evidence>
<keyword evidence="3" id="KW-0106">Calcium</keyword>
<dbReference type="GO" id="GO:0016342">
    <property type="term" value="C:catenin complex"/>
    <property type="evidence" value="ECO:0007669"/>
    <property type="project" value="TreeGrafter"/>
</dbReference>
<dbReference type="GO" id="GO:0016477">
    <property type="term" value="P:cell migration"/>
    <property type="evidence" value="ECO:0007669"/>
    <property type="project" value="TreeGrafter"/>
</dbReference>
<dbReference type="PRINTS" id="PR00205">
    <property type="entry name" value="CADHERIN"/>
</dbReference>
<protein>
    <submittedName>
        <fullName evidence="5">Venom prothrombin activator omicarin-C non-catalytic subunit</fullName>
    </submittedName>
</protein>
<reference evidence="5" key="1">
    <citation type="submission" date="2020-04" db="EMBL/GenBank/DDBJ databases">
        <authorList>
            <person name="Alioto T."/>
            <person name="Alioto T."/>
            <person name="Gomez Garrido J."/>
        </authorList>
    </citation>
    <scope>NUCLEOTIDE SEQUENCE</scope>
    <source>
        <strain evidence="5">A484AB</strain>
    </source>
</reference>
<keyword evidence="2" id="KW-0677">Repeat</keyword>
<sequence length="1097" mass="121993">MFSQDEKEFPVCDKCDVFCSKEKHINCHHGACDKQKGCICRDCWTGETCSKYHNTQPEFKQSLYVAEVKENTNVGDEILKVSAFDYDLETCVDKHNCPCGRVKYSIKKGNEDGMFYINPDSGVISLTRKLYGQYDPISLTILAKNGGDLNTVEENQSNKAMATVVITSVQNYDNGGRERRSLHHRTRRSVTTYNSLEITFEAVTNETFFSAGCTINYRLYLVQNSSASPEQLTSMRIQLSSENLELGDVYSVNVSNASGAPGLIERPNADTVQFAAAGTLKASGYMEIKFDGRVRASLDPLALLQVAFTMNATTSGSVTYGPKYSSELYTTYPIIKFARTTEGAVEVETTLDYNVNITLPYFNFTFVFEITTIVNDFRFLSIENVQLGPISDSVKAEYPTPTPMIYTGADDNITSRVVLDFGNIKVLNTDQDSNEIKLSFSVKVNDHHLLENASTHWVGVGANSGEEMLWVGQDAITFLKDEPYLHAEIQAMNKTNPTRYYINDLLIFSWNVKHAENGSYEDASDVKVLFYFSSSLERVAETGLSGGSIQETTEAGRTVLTYSHSGGTLALANDLTGTIKARVKNTVTPLADLNVEIKIQYKTSKSEVRPIRTYKPNPGYLAGVPSFNLSSNAPDRLVNFGLVNIGQLVDITVKILVRKMTLEGELYVILPVVNSSAIMRFVPHESFKDKSYGSNILAPTFTSSEATFNSTSSNKTYYDRAEIDLGQIKNNAVTDSALASADDNTVTLSFKVVLEDNNYVVNRSNYKIGVGVKGSQHMIWISQMTFIANVLLTRQPRLLIEAHSMNASDSLVQGSVVEYNFTISYKENSGAHAIDVEVLWMLPVYTKYLHTNQNSGFQIVNSGNNVAFKLSKLDFGETPSVSFSVALDPDKTLTKSGKNYAVTPVALTYQNKQQNIYYEPLVPMSVHFKVPVQPVKKPPNAVVEFYQRGFLINNSTSAIYICSVSSKRHKPSCFWTNTKGATWRAVDVMVISIIGIDNANNMVYGVGNNMMSYMKYVPNKGKWYSISRDQWQQAQSTLSDHEVVKIEESDADEDVPASNKQKIIASGEKWGATKSGVFHYSSQNPGWKRKALWNSCN</sequence>
<keyword evidence="6" id="KW-1185">Reference proteome</keyword>
<comment type="caution">
    <text evidence="5">The sequence shown here is derived from an EMBL/GenBank/DDBJ whole genome shotgun (WGS) entry which is preliminary data.</text>
</comment>
<accession>A0A6S7GAN0</accession>
<dbReference type="Proteomes" id="UP001152795">
    <property type="component" value="Unassembled WGS sequence"/>
</dbReference>
<evidence type="ECO:0000313" key="5">
    <source>
        <dbReference type="EMBL" id="CAB3988033.1"/>
    </source>
</evidence>